<comment type="caution">
    <text evidence="1">The sequence shown here is derived from an EMBL/GenBank/DDBJ whole genome shotgun (WGS) entry which is preliminary data.</text>
</comment>
<organism evidence="1 2">
    <name type="scientific">Mesobacillus maritimus</name>
    <dbReference type="NCBI Taxonomy" id="1643336"/>
    <lineage>
        <taxon>Bacteria</taxon>
        <taxon>Bacillati</taxon>
        <taxon>Bacillota</taxon>
        <taxon>Bacilli</taxon>
        <taxon>Bacillales</taxon>
        <taxon>Bacillaceae</taxon>
        <taxon>Mesobacillus</taxon>
    </lineage>
</organism>
<accession>A0ABS7K7K8</accession>
<dbReference type="RefSeq" id="WP_221874464.1">
    <property type="nucleotide sequence ID" value="NZ_JACWFH010000021.1"/>
</dbReference>
<reference evidence="1 2" key="1">
    <citation type="submission" date="2020-07" db="EMBL/GenBank/DDBJ databases">
        <title>Fungal Genomes of the International Space Station.</title>
        <authorList>
            <person name="Seuylemezian A."/>
            <person name="Singh N.K."/>
            <person name="Wood J."/>
            <person name="Venkateswaran K."/>
        </authorList>
    </citation>
    <scope>NUCLEOTIDE SEQUENCE [LARGE SCALE GENOMIC DNA]</scope>
    <source>
        <strain evidence="1 2">PL-B2</strain>
    </source>
</reference>
<evidence type="ECO:0000313" key="1">
    <source>
        <dbReference type="EMBL" id="MBY0098241.1"/>
    </source>
</evidence>
<evidence type="ECO:0000313" key="2">
    <source>
        <dbReference type="Proteomes" id="UP000769780"/>
    </source>
</evidence>
<dbReference type="Proteomes" id="UP000769780">
    <property type="component" value="Unassembled WGS sequence"/>
</dbReference>
<sequence length="79" mass="9132">MVNPKFREKLLEIVENQLKENDPPCTGETLNKLMQMGKTEEESKLLIAGILVEEMYDIMKNQVPFNESRYAEKLAKLTS</sequence>
<protein>
    <submittedName>
        <fullName evidence="1">Uncharacterized protein</fullName>
    </submittedName>
</protein>
<proteinExistence type="predicted"/>
<keyword evidence="2" id="KW-1185">Reference proteome</keyword>
<gene>
    <name evidence="1" type="ORF">H0185_15695</name>
</gene>
<name>A0ABS7K7K8_9BACI</name>
<dbReference type="EMBL" id="JACWFH010000021">
    <property type="protein sequence ID" value="MBY0098241.1"/>
    <property type="molecule type" value="Genomic_DNA"/>
</dbReference>